<dbReference type="InterPro" id="IPR019821">
    <property type="entry name" value="Kinesin_motor_CS"/>
</dbReference>
<dbReference type="GO" id="GO:0006570">
    <property type="term" value="P:tyrosine metabolic process"/>
    <property type="evidence" value="ECO:0007669"/>
    <property type="project" value="InterPro"/>
</dbReference>
<feature type="compositionally biased region" description="Acidic residues" evidence="14">
    <location>
        <begin position="1428"/>
        <end position="1442"/>
    </location>
</feature>
<evidence type="ECO:0000256" key="6">
    <source>
        <dbReference type="ARBA" id="ARBA00022964"/>
    </source>
</evidence>
<keyword evidence="19" id="KW-1185">Reference proteome</keyword>
<feature type="region of interest" description="Disordered" evidence="14">
    <location>
        <begin position="2055"/>
        <end position="2083"/>
    </location>
</feature>
<evidence type="ECO:0000256" key="7">
    <source>
        <dbReference type="ARBA" id="ARBA00023002"/>
    </source>
</evidence>
<evidence type="ECO:0000256" key="9">
    <source>
        <dbReference type="PIRSR" id="PIRSR605708-1"/>
    </source>
</evidence>
<feature type="region of interest" description="Disordered" evidence="14">
    <location>
        <begin position="1346"/>
        <end position="1442"/>
    </location>
</feature>
<name>A0A8J5M765_9STRA</name>
<dbReference type="InterPro" id="IPR005708">
    <property type="entry name" value="Homogentis_dOase"/>
</dbReference>
<dbReference type="GO" id="GO:0005737">
    <property type="term" value="C:cytoplasm"/>
    <property type="evidence" value="ECO:0007669"/>
    <property type="project" value="TreeGrafter"/>
</dbReference>
<dbReference type="EMBL" id="JAENGY010000473">
    <property type="protein sequence ID" value="KAG6962184.1"/>
    <property type="molecule type" value="Genomic_DNA"/>
</dbReference>
<feature type="domain" description="Kinesin motor" evidence="16">
    <location>
        <begin position="1628"/>
        <end position="1960"/>
    </location>
</feature>
<dbReference type="PANTHER" id="PTHR11056">
    <property type="entry name" value="HOMOGENTISATE 1,2-DIOXYGENASE"/>
    <property type="match status" value="1"/>
</dbReference>
<dbReference type="GO" id="GO:0003777">
    <property type="term" value="F:microtubule motor activity"/>
    <property type="evidence" value="ECO:0007669"/>
    <property type="project" value="InterPro"/>
</dbReference>
<feature type="compositionally biased region" description="Basic and acidic residues" evidence="14">
    <location>
        <begin position="293"/>
        <end position="306"/>
    </location>
</feature>
<feature type="compositionally biased region" description="Basic residues" evidence="14">
    <location>
        <begin position="333"/>
        <end position="343"/>
    </location>
</feature>
<dbReference type="Pfam" id="PF13832">
    <property type="entry name" value="zf-HC5HC2H_2"/>
    <property type="match status" value="3"/>
</dbReference>
<dbReference type="InterPro" id="IPR019787">
    <property type="entry name" value="Znf_PHD-finger"/>
</dbReference>
<evidence type="ECO:0000256" key="4">
    <source>
        <dbReference type="ARBA" id="ARBA00022833"/>
    </source>
</evidence>
<feature type="binding site" evidence="10">
    <location>
        <position position="2403"/>
    </location>
    <ligand>
        <name>homogentisate</name>
        <dbReference type="ChEBI" id="CHEBI:16169"/>
    </ligand>
</feature>
<feature type="region of interest" description="Disordered" evidence="14">
    <location>
        <begin position="1143"/>
        <end position="1168"/>
    </location>
</feature>
<dbReference type="Pfam" id="PF20510">
    <property type="entry name" value="HgmA_N"/>
    <property type="match status" value="1"/>
</dbReference>
<evidence type="ECO:0000256" key="14">
    <source>
        <dbReference type="SAM" id="MobiDB-lite"/>
    </source>
</evidence>
<proteinExistence type="inferred from homology"/>
<comment type="similarity">
    <text evidence="12">Belongs to the TRAFAC class myosin-kinesin ATPase superfamily. Kinesin family.</text>
</comment>
<feature type="domain" description="PHD-type" evidence="17">
    <location>
        <begin position="773"/>
        <end position="929"/>
    </location>
</feature>
<evidence type="ECO:0008006" key="20">
    <source>
        <dbReference type="Google" id="ProtNLM"/>
    </source>
</evidence>
<keyword evidence="2 12" id="KW-0547">Nucleotide-binding</keyword>
<evidence type="ECO:0000256" key="8">
    <source>
        <dbReference type="ARBA" id="ARBA00023004"/>
    </source>
</evidence>
<dbReference type="InterPro" id="IPR046451">
    <property type="entry name" value="HgmA_C"/>
</dbReference>
<dbReference type="GO" id="GO:0008017">
    <property type="term" value="F:microtubule binding"/>
    <property type="evidence" value="ECO:0007669"/>
    <property type="project" value="InterPro"/>
</dbReference>
<dbReference type="InterPro" id="IPR046452">
    <property type="entry name" value="HgmA_N"/>
</dbReference>
<gene>
    <name evidence="18" type="ORF">JG688_00008723</name>
</gene>
<dbReference type="PROSITE" id="PS50016">
    <property type="entry name" value="ZF_PHD_2"/>
    <property type="match status" value="1"/>
</dbReference>
<feature type="region of interest" description="Disordered" evidence="14">
    <location>
        <begin position="1543"/>
        <end position="1601"/>
    </location>
</feature>
<sequence length="2493" mass="279300">MSSASGASDAPPPDPCCICMSLDDYQGTLLVQCARCSIRVHVKCYGVSIEGINASSWLCQACEYVASAPSPRPTPQCAVCPISGGALRLTDQRDVWCHVLCINWIPELYHSLTGVMDEAVQISQYDKSRSMLRCVVCGVRGGCIQCVSGRCAKAFHVVCAFRSPSSLVFTGYNTQNQQVYHCKTHLSDVDTTKFEMVDNSWRALPEVKRYEEEHPSTNEPKCRFCGNKVTLPNKEVHETQCLLGWMARADVRKRKQELDRLGVKPVEIVYKDNEKSPAKKGKRNRSSPNARKNSREANGKFKRQETPMRPCPECGEHVRETLMMGHMRNSCPKSKHAMKRKMSPRNGIPEDVEVADMTDVLFASWPGQNSGAPMDSTYFWKVVENHFYNSSVLEKKRMGQLSKSLCGVKLDDIAKALRRRLQASDIHCRDTMRLERHAEDPTQTLVLQKCTHKCDFLMRASHCRCLSDPLAKPMIEIRHNPQCTKPIVNEAAGSGPMHVPDGAEASMRVQFKNAENATVDCKYSLRVSRDENSMNQHAADNGTFASTIQHDAVSTLAGFDMQTKKVPLAQDDKLLISLDSCDQVENAPLVKAHESHSQVFSILSAPADTPLADEFTPAINLLMEHLKDTTEQNRFRIRTLYKNLKGKEADESKFQLEAQVTDMYYREFVSWKRLCSSLLIGYKSGDQPEEEDDKKTTESEQDGSTEDEDDAVDDGTCVVCFDGQSPETNPIIFCDRCELAVHQRCYGMAKVPSNEFICDRCRATREGLDPARDVFCQLCSLSDGAFKRTVDGKWVHVVCALWCPKVWIGNLFDLSEISLVGTSSQVRFLNSVEEIKARIAQASSSEHLTPKSGDHLEVPGIELGSLCVHCRVACGRTIQCCCPGCSTSFHPLCGWYDGLPMTIALGDERYMYAGGGAGLNFQMFCSKHLPEYYPASEQLAQRRRRARFRIDSYFVMRNKDNYSSGVKKQADDESSLLSGSIVQAVLSAESKLSAPETDADVTDWTDMTVCSACFEYCAPLVGELTDVNMLHRRQFMIRCQYCNVYIHPECCISDIGSSATIFRSNWICERCTQTGGNGTPECVVCAKATDYLMPCIDPPVPVNQANGKAVFDAKAAITAIRPAPGGGQQLWLLAHQNMQRQMQGQTNSGNKIPSQLKGPESNGVASHPTPNRWIHVYCSKWQKAKTVKKQHMLCAYTPTLKSDGLATRCELCDKKEGMLASCAQCNRRFHPICAAQKKLYCARSNRTDWKFYCEAHPPADAAFDANRQSWITQEILGQLQDLRRSLERGRMLLEMSRQRDRQHKRLLNLCKLPLMETSIDVILKKRPTPYMKEVYKEITGETLIDVPHRAKVAPPPSRNSRNRVRNSPRAASGGRSTGAAKRSASQAAVTPERSPKRRRTRTDSDASNNGDDNPRRSSRRKSLRFNQEDSENEEEEDQEDEVEAQKKVWANLAVPKEIDDFDFVVAEQYPGLVQVRAFDSNMSETTEGEGTDEGESVQFNSYDGLANLFASPAPSTTGTIDSREEVRYCDEWDLFADAALDQHEASDSENSTDDHSDDENDEPGTKCVDNELQQTATNITSNSAVVLKRSQQDDTDRPANDDAEHVFPSPFCAAATSTDNNDNRPLGKVVVTVGEEEGTSLCVQATSQGSNSTVTECTFDRVFMGGATQEDVFAAVEPSVQACLEGYNATVFTYGQTGTGKTHTLFGRDLDTTQGESDSFRTVKSTWGIVPRTLNYLLDQAAILKQKNYQVELHLSFLQIYNDRLFDLLTDRMRQKPLLIREQPTLEGTTTVIVRGLSSEKITSFSNAMQIIHQGHTNRCVRETESNLSSSRSHAIVQLNVTTQCPATNGEGQVLRRARLNLVDLAGSEKWNTDVGIDDAHSQELKNINTSLSALGNCIAALTETGRKHIPYRDSTLTRVLQDSFGGNTQSCLIATINATQQACDETIRTLQFADRTRSVMQTIRVNEVADGSTELLMVKIQIVKLRERLESEQRRRHETRLKEHQTMQRDFQEILKGKDKEITKLMRDNVVFQRWREEDVMKIRALETRVKDLEQQMDTSDSKSIEPSTAASSTALPDALPKAQNNPQKCAYGLYAEQLSGTAFTLPRHKNQRSWLYRILPPVVHEKYQEVEHPFVKADFAKEKLTPQQMRWKPMPFPADSEKLDFVDGLRTIGGAGDPTMKAGMAIHMYAANVSMKDKCFYNSDGDMLIVPQTGDLKITTEFGRLKVSPHEICVIQRGIRFSVELDGPSRGYILEVYNRHFILPDLGPIGANGLANPRDFEHPSAAYEDRDCEYLVVNKFGGQLFSARMAFSPFNVVAWHGNYVPYKYNLDKFCTMNAVSYDHPDPSIYCVLTCQTEEPGNAVADFVIFPPRWMVQEHTFRPPYFHRNCMSEYMGMIYGTYDAKKGGEDGFAPGGASLHSVDTPHGPDAATFLAASNAELKPHKFDGGLAFMFESTYLVKLTDYALHCDHNDQNYWKCWQQMPKLFNPKQA</sequence>
<evidence type="ECO:0000259" key="17">
    <source>
        <dbReference type="PROSITE" id="PS51805"/>
    </source>
</evidence>
<comment type="cofactor">
    <cofactor evidence="10">
        <name>Fe cation</name>
        <dbReference type="ChEBI" id="CHEBI:24875"/>
    </cofactor>
</comment>
<dbReference type="CDD" id="cd07000">
    <property type="entry name" value="cupin_HGO_N"/>
    <property type="match status" value="1"/>
</dbReference>
<feature type="compositionally biased region" description="Basic and acidic residues" evidence="14">
    <location>
        <begin position="2055"/>
        <end position="2065"/>
    </location>
</feature>
<feature type="compositionally biased region" description="Polar residues" evidence="14">
    <location>
        <begin position="2066"/>
        <end position="2076"/>
    </location>
</feature>
<dbReference type="PROSITE" id="PS50067">
    <property type="entry name" value="KINESIN_MOTOR_2"/>
    <property type="match status" value="1"/>
</dbReference>
<keyword evidence="5 12" id="KW-0067">ATP-binding</keyword>
<dbReference type="GO" id="GO:0004411">
    <property type="term" value="F:homogentisate 1,2-dioxygenase activity"/>
    <property type="evidence" value="ECO:0007669"/>
    <property type="project" value="InterPro"/>
</dbReference>
<feature type="binding site" evidence="10">
    <location>
        <position position="2427"/>
    </location>
    <ligand>
        <name>homogentisate</name>
        <dbReference type="ChEBI" id="CHEBI:16169"/>
    </ligand>
</feature>
<dbReference type="GO" id="GO:0006559">
    <property type="term" value="P:L-phenylalanine catabolic process"/>
    <property type="evidence" value="ECO:0007669"/>
    <property type="project" value="InterPro"/>
</dbReference>
<dbReference type="PROSITE" id="PS00411">
    <property type="entry name" value="KINESIN_MOTOR_1"/>
    <property type="match status" value="1"/>
</dbReference>
<feature type="coiled-coil region" evidence="13">
    <location>
        <begin position="1976"/>
        <end position="2003"/>
    </location>
</feature>
<dbReference type="Pfam" id="PF13771">
    <property type="entry name" value="zf-HC5HC2H"/>
    <property type="match status" value="1"/>
</dbReference>
<reference evidence="18" key="1">
    <citation type="submission" date="2021-01" db="EMBL/GenBank/DDBJ databases">
        <title>Phytophthora aleatoria, a newly-described species from Pinus radiata is distinct from Phytophthora cactorum isolates based on comparative genomics.</title>
        <authorList>
            <person name="Mcdougal R."/>
            <person name="Panda P."/>
            <person name="Williams N."/>
            <person name="Studholme D.J."/>
        </authorList>
    </citation>
    <scope>NUCLEOTIDE SEQUENCE</scope>
    <source>
        <strain evidence="18">NZFS 4037</strain>
    </source>
</reference>
<protein>
    <recommendedName>
        <fullName evidence="20">Kinesin-like protein</fullName>
    </recommendedName>
</protein>
<dbReference type="SMART" id="SM00249">
    <property type="entry name" value="PHD"/>
    <property type="match status" value="6"/>
</dbReference>
<dbReference type="Proteomes" id="UP000709295">
    <property type="component" value="Unassembled WGS sequence"/>
</dbReference>
<dbReference type="Pfam" id="PF00225">
    <property type="entry name" value="Kinesin"/>
    <property type="match status" value="1"/>
</dbReference>
<keyword evidence="8 10" id="KW-0408">Iron</keyword>
<feature type="domain" description="PHD-type" evidence="17">
    <location>
        <begin position="74"/>
        <end position="186"/>
    </location>
</feature>
<dbReference type="PANTHER" id="PTHR11056:SF0">
    <property type="entry name" value="HOMOGENTISATE 1,2-DIOXYGENASE"/>
    <property type="match status" value="1"/>
</dbReference>
<evidence type="ECO:0000313" key="19">
    <source>
        <dbReference type="Proteomes" id="UP000709295"/>
    </source>
</evidence>
<dbReference type="PROSITE" id="PS01359">
    <property type="entry name" value="ZF_PHD_1"/>
    <property type="match status" value="2"/>
</dbReference>
<feature type="active site" description="Proton acceptor" evidence="9">
    <location>
        <position position="2345"/>
    </location>
</feature>
<dbReference type="GO" id="GO:0005524">
    <property type="term" value="F:ATP binding"/>
    <property type="evidence" value="ECO:0007669"/>
    <property type="project" value="UniProtKB-UniRule"/>
</dbReference>
<keyword evidence="4" id="KW-0862">Zinc</keyword>
<dbReference type="InterPro" id="IPR019786">
    <property type="entry name" value="Zinc_finger_PHD-type_CS"/>
</dbReference>
<dbReference type="CDD" id="cd15571">
    <property type="entry name" value="ePHD"/>
    <property type="match status" value="3"/>
</dbReference>
<dbReference type="Pfam" id="PF04209">
    <property type="entry name" value="HgmA_C"/>
    <property type="match status" value="1"/>
</dbReference>
<comment type="caution">
    <text evidence="18">The sequence shown here is derived from an EMBL/GenBank/DDBJ whole genome shotgun (WGS) entry which is preliminary data.</text>
</comment>
<feature type="region of interest" description="Disordered" evidence="14">
    <location>
        <begin position="684"/>
        <end position="710"/>
    </location>
</feature>
<evidence type="ECO:0000256" key="12">
    <source>
        <dbReference type="PROSITE-ProRule" id="PRU00283"/>
    </source>
</evidence>
<dbReference type="NCBIfam" id="TIGR01015">
    <property type="entry name" value="hmgA"/>
    <property type="match status" value="1"/>
</dbReference>
<dbReference type="InterPro" id="IPR001752">
    <property type="entry name" value="Kinesin_motor_dom"/>
</dbReference>
<evidence type="ECO:0000256" key="11">
    <source>
        <dbReference type="PROSITE-ProRule" id="PRU00146"/>
    </source>
</evidence>
<feature type="compositionally biased region" description="Polar residues" evidence="14">
    <location>
        <begin position="1143"/>
        <end position="1153"/>
    </location>
</feature>
<keyword evidence="6" id="KW-0223">Dioxygenase</keyword>
<evidence type="ECO:0000256" key="5">
    <source>
        <dbReference type="ARBA" id="ARBA00022840"/>
    </source>
</evidence>
<feature type="compositionally biased region" description="Basic and acidic residues" evidence="14">
    <location>
        <begin position="1590"/>
        <end position="1601"/>
    </location>
</feature>
<dbReference type="InterPro" id="IPR034732">
    <property type="entry name" value="EPHD"/>
</dbReference>
<keyword evidence="7" id="KW-0560">Oxidoreductase</keyword>
<keyword evidence="3 11" id="KW-0863">Zinc-finger</keyword>
<evidence type="ECO:0000313" key="18">
    <source>
        <dbReference type="EMBL" id="KAG6962184.1"/>
    </source>
</evidence>
<evidence type="ECO:0000256" key="10">
    <source>
        <dbReference type="PIRSR" id="PIRSR605708-2"/>
    </source>
</evidence>
<dbReference type="GO" id="GO:0008270">
    <property type="term" value="F:zinc ion binding"/>
    <property type="evidence" value="ECO:0007669"/>
    <property type="project" value="UniProtKB-KW"/>
</dbReference>
<keyword evidence="1 10" id="KW-0479">Metal-binding</keyword>
<evidence type="ECO:0000256" key="2">
    <source>
        <dbReference type="ARBA" id="ARBA00022741"/>
    </source>
</evidence>
<feature type="binding site" evidence="10">
    <location>
        <position position="2427"/>
    </location>
    <ligand>
        <name>Fe cation</name>
        <dbReference type="ChEBI" id="CHEBI:24875"/>
    </ligand>
</feature>
<keyword evidence="12" id="KW-0505">Motor protein</keyword>
<dbReference type="CDD" id="cd15492">
    <property type="entry name" value="PHD_BRPF_JADE_like"/>
    <property type="match status" value="1"/>
</dbReference>
<feature type="region of interest" description="Disordered" evidence="14">
    <location>
        <begin position="328"/>
        <end position="347"/>
    </location>
</feature>
<dbReference type="InterPro" id="IPR001965">
    <property type="entry name" value="Znf_PHD"/>
</dbReference>
<feature type="domain" description="PHD-type" evidence="15">
    <location>
        <begin position="714"/>
        <end position="764"/>
    </location>
</feature>
<feature type="binding site" evidence="10">
    <location>
        <position position="2388"/>
    </location>
    <ligand>
        <name>Fe cation</name>
        <dbReference type="ChEBI" id="CHEBI:24875"/>
    </ligand>
</feature>
<keyword evidence="13" id="KW-0175">Coiled coil</keyword>
<evidence type="ECO:0000256" key="13">
    <source>
        <dbReference type="SAM" id="Coils"/>
    </source>
</evidence>
<dbReference type="Pfam" id="PF13831">
    <property type="entry name" value="PHD_2"/>
    <property type="match status" value="2"/>
</dbReference>
<evidence type="ECO:0000256" key="1">
    <source>
        <dbReference type="ARBA" id="ARBA00022723"/>
    </source>
</evidence>
<dbReference type="GO" id="GO:0007018">
    <property type="term" value="P:microtubule-based movement"/>
    <property type="evidence" value="ECO:0007669"/>
    <property type="project" value="InterPro"/>
</dbReference>
<feature type="binding site" evidence="12">
    <location>
        <begin position="1695"/>
        <end position="1702"/>
    </location>
    <ligand>
        <name>ATP</name>
        <dbReference type="ChEBI" id="CHEBI:30616"/>
    </ligand>
</feature>
<dbReference type="PROSITE" id="PS51805">
    <property type="entry name" value="EPHD"/>
    <property type="match status" value="2"/>
</dbReference>
<evidence type="ECO:0000259" key="15">
    <source>
        <dbReference type="PROSITE" id="PS50016"/>
    </source>
</evidence>
<feature type="compositionally biased region" description="Low complexity" evidence="14">
    <location>
        <begin position="1367"/>
        <end position="1385"/>
    </location>
</feature>
<feature type="compositionally biased region" description="Polar residues" evidence="14">
    <location>
        <begin position="1571"/>
        <end position="1584"/>
    </location>
</feature>
<feature type="region of interest" description="Disordered" evidence="14">
    <location>
        <begin position="272"/>
        <end position="312"/>
    </location>
</feature>
<feature type="binding site" evidence="10">
    <location>
        <position position="2394"/>
    </location>
    <ligand>
        <name>Fe cation</name>
        <dbReference type="ChEBI" id="CHEBI:24875"/>
    </ligand>
</feature>
<dbReference type="FunFam" id="2.60.120.10:FF:000138">
    <property type="entry name" value="Homogentisate 1,2-dioxygenase"/>
    <property type="match status" value="1"/>
</dbReference>
<dbReference type="CDD" id="cd00106">
    <property type="entry name" value="KISc"/>
    <property type="match status" value="1"/>
</dbReference>
<dbReference type="SMART" id="SM00129">
    <property type="entry name" value="KISc"/>
    <property type="match status" value="1"/>
</dbReference>
<organism evidence="18 19">
    <name type="scientific">Phytophthora aleatoria</name>
    <dbReference type="NCBI Taxonomy" id="2496075"/>
    <lineage>
        <taxon>Eukaryota</taxon>
        <taxon>Sar</taxon>
        <taxon>Stramenopiles</taxon>
        <taxon>Oomycota</taxon>
        <taxon>Peronosporomycetes</taxon>
        <taxon>Peronosporales</taxon>
        <taxon>Peronosporaceae</taxon>
        <taxon>Phytophthora</taxon>
    </lineage>
</organism>
<evidence type="ECO:0000256" key="3">
    <source>
        <dbReference type="ARBA" id="ARBA00022771"/>
    </source>
</evidence>
<accession>A0A8J5M765</accession>
<feature type="compositionally biased region" description="Acidic residues" evidence="14">
    <location>
        <begin position="699"/>
        <end position="710"/>
    </location>
</feature>
<evidence type="ECO:0000259" key="16">
    <source>
        <dbReference type="PROSITE" id="PS50067"/>
    </source>
</evidence>